<evidence type="ECO:0000259" key="1">
    <source>
        <dbReference type="PROSITE" id="PS50011"/>
    </source>
</evidence>
<dbReference type="InterPro" id="IPR011009">
    <property type="entry name" value="Kinase-like_dom_sf"/>
</dbReference>
<dbReference type="Gene3D" id="1.50.10.20">
    <property type="match status" value="1"/>
</dbReference>
<dbReference type="SUPFAM" id="SSF158745">
    <property type="entry name" value="LanC-like"/>
    <property type="match status" value="1"/>
</dbReference>
<dbReference type="EMBL" id="CP041046">
    <property type="protein sequence ID" value="QDE37855.1"/>
    <property type="molecule type" value="Genomic_DNA"/>
</dbReference>
<evidence type="ECO:0000313" key="2">
    <source>
        <dbReference type="EMBL" id="QDE37855.1"/>
    </source>
</evidence>
<dbReference type="CDD" id="cd04791">
    <property type="entry name" value="LanC_SerThrkinase"/>
    <property type="match status" value="1"/>
</dbReference>
<sequence>MERYRQLWPYTAVDREFFEPFARHRIDPDDFESVARRQLPAHWALHRSGVWLQAMPDGCRLPTQGWKIHVSSVASTARVVLAITVAILVANDTAFKFAGDLRLLAAINGKRWPRGGAGKFITVYPADLRVFRRLLDDLAAALGGYAGPHVLTDRRHPECPIVSYRYGGIVSDYRIDASGRREWLLRRPDGGTEADDRAPGYRVPDWLTDPLGTEATPDVAPLLGGGRFRPIKAMAFSAAGGIYLADDLFEGRRVVIKEARPHIGAAEAATASLRKEFRLLRRLAPLAVAPRPIAHFREWEHSFLAEEMLEGDTLRLWLARRYPALLPAATRADVARFFDDVCAVFTRFATTLQRVHAAGISVGDLSFHNVIVEPSGAVRLIDLETAIEDGLDRVADVWTPGFAPAHAPRGTHAQAMVADRYAFGANLFAACAPVNALVGLDSSAMPRFLQQFVGDMGYPQAFADVVIALTHATPDRRPDPVEAMAVLCAAVATMSRDEVAVPHRTTHPAPAEGVSDRLFAYVDMHAAEPRPDRFVPAGPEVFDTHPYGIAHGAAGVLHGYLRSGRRPPANLLPWLVAGIRAGDERGAGLMGGDAGIAWALLDAGEHVLAASLLQASPLDGVMRRRAGRDSGMAGWAMARLKAWHATGERAYLTDAIDAGDCLLACAHDTDGALHWPDGQRQPLGLGEGASGVALFLLHLHRATGEGRFIDAACAAMDFDLRHAVTGPDGVPSWPACVGDATVLPYLGEGTAGVLAVAARLYAGTGEARYREAILAAERDLFRRHAIRPGLFDGLAGLGETLLDLAAFLPDRAALYRDHALRVACGIEPFLLPRGAHLAVPGTELVRISCDLATGNVGVAAFLHRLAHGGMASFMLDEALSVATHGQRVAA</sequence>
<gene>
    <name evidence="2" type="ORF">FIV34_00870</name>
</gene>
<dbReference type="Gene3D" id="3.30.200.20">
    <property type="entry name" value="Phosphorylase Kinase, domain 1"/>
    <property type="match status" value="1"/>
</dbReference>
<dbReference type="InterPro" id="IPR053524">
    <property type="entry name" value="Aerial_hyphae_peptide-synth"/>
</dbReference>
<organism evidence="2 3">
    <name type="scientific">Luteibacter pinisoli</name>
    <dbReference type="NCBI Taxonomy" id="2589080"/>
    <lineage>
        <taxon>Bacteria</taxon>
        <taxon>Pseudomonadati</taxon>
        <taxon>Pseudomonadota</taxon>
        <taxon>Gammaproteobacteria</taxon>
        <taxon>Lysobacterales</taxon>
        <taxon>Rhodanobacteraceae</taxon>
        <taxon>Luteibacter</taxon>
    </lineage>
</organism>
<dbReference type="SUPFAM" id="SSF56112">
    <property type="entry name" value="Protein kinase-like (PK-like)"/>
    <property type="match status" value="1"/>
</dbReference>
<protein>
    <recommendedName>
        <fullName evidence="1">Protein kinase domain-containing protein</fullName>
    </recommendedName>
</protein>
<keyword evidence="3" id="KW-1185">Reference proteome</keyword>
<dbReference type="Gene3D" id="1.10.510.10">
    <property type="entry name" value="Transferase(Phosphotransferase) domain 1"/>
    <property type="match status" value="1"/>
</dbReference>
<reference evidence="2 3" key="1">
    <citation type="submission" date="2019-06" db="EMBL/GenBank/DDBJ databases">
        <title>A complete genome sequence for Luteibacter pinisoli MAH-14.</title>
        <authorList>
            <person name="Baltrus D.A."/>
        </authorList>
    </citation>
    <scope>NUCLEOTIDE SEQUENCE [LARGE SCALE GENOMIC DNA]</scope>
    <source>
        <strain evidence="2 3">MAH-14</strain>
    </source>
</reference>
<dbReference type="InterPro" id="IPR058053">
    <property type="entry name" value="RamC_C"/>
</dbReference>
<dbReference type="OrthoDB" id="1492512at2"/>
<dbReference type="InterPro" id="IPR000719">
    <property type="entry name" value="Prot_kinase_dom"/>
</dbReference>
<dbReference type="Pfam" id="PF05147">
    <property type="entry name" value="LANC_like"/>
    <property type="match status" value="1"/>
</dbReference>
<dbReference type="Pfam" id="PF25816">
    <property type="entry name" value="RamC_N"/>
    <property type="match status" value="1"/>
</dbReference>
<dbReference type="NCBIfam" id="NF038151">
    <property type="entry name" value="lanthi_synth_III"/>
    <property type="match status" value="1"/>
</dbReference>
<dbReference type="Proteomes" id="UP000316093">
    <property type="component" value="Chromosome"/>
</dbReference>
<dbReference type="GO" id="GO:0005524">
    <property type="term" value="F:ATP binding"/>
    <property type="evidence" value="ECO:0007669"/>
    <property type="project" value="InterPro"/>
</dbReference>
<dbReference type="GO" id="GO:0004672">
    <property type="term" value="F:protein kinase activity"/>
    <property type="evidence" value="ECO:0007669"/>
    <property type="project" value="InterPro"/>
</dbReference>
<accession>A0A4Y5YZI7</accession>
<dbReference type="KEGG" id="lpy:FIV34_00870"/>
<dbReference type="AlphaFoldDB" id="A0A4Y5YZI7"/>
<dbReference type="PRINTS" id="PR01950">
    <property type="entry name" value="LANCSUPER"/>
</dbReference>
<feature type="domain" description="Protein kinase" evidence="1">
    <location>
        <begin position="228"/>
        <end position="494"/>
    </location>
</feature>
<name>A0A4Y5YZI7_9GAMM</name>
<dbReference type="PROSITE" id="PS50011">
    <property type="entry name" value="PROTEIN_KINASE_DOM"/>
    <property type="match status" value="1"/>
</dbReference>
<proteinExistence type="predicted"/>
<dbReference type="SMART" id="SM01260">
    <property type="entry name" value="LANC_like"/>
    <property type="match status" value="1"/>
</dbReference>
<dbReference type="InterPro" id="IPR007822">
    <property type="entry name" value="LANC-like"/>
</dbReference>
<dbReference type="RefSeq" id="WP_139978750.1">
    <property type="nucleotide sequence ID" value="NZ_CP041046.1"/>
</dbReference>
<dbReference type="GO" id="GO:0031179">
    <property type="term" value="P:peptide modification"/>
    <property type="evidence" value="ECO:0007669"/>
    <property type="project" value="InterPro"/>
</dbReference>
<dbReference type="InterPro" id="IPR057929">
    <property type="entry name" value="RamC_N"/>
</dbReference>
<evidence type="ECO:0000313" key="3">
    <source>
        <dbReference type="Proteomes" id="UP000316093"/>
    </source>
</evidence>